<dbReference type="Pfam" id="PF00107">
    <property type="entry name" value="ADH_zinc_N"/>
    <property type="match status" value="1"/>
</dbReference>
<dbReference type="PROSITE" id="PS00059">
    <property type="entry name" value="ADH_ZINC"/>
    <property type="match status" value="1"/>
</dbReference>
<evidence type="ECO:0000259" key="4">
    <source>
        <dbReference type="Pfam" id="PF08240"/>
    </source>
</evidence>
<comment type="similarity">
    <text evidence="2">Belongs to the zinc-containing alcohol dehydrogenase family.</text>
</comment>
<dbReference type="InterPro" id="IPR011032">
    <property type="entry name" value="GroES-like_sf"/>
</dbReference>
<name>A0ABY3U8I1_9MYCO</name>
<feature type="domain" description="Alcohol dehydrogenase-like N-terminal" evidence="4">
    <location>
        <begin position="24"/>
        <end position="124"/>
    </location>
</feature>
<dbReference type="SUPFAM" id="SSF51735">
    <property type="entry name" value="NAD(P)-binding Rossmann-fold domains"/>
    <property type="match status" value="1"/>
</dbReference>
<reference evidence="5" key="1">
    <citation type="submission" date="2022-08" db="EMBL/GenBank/DDBJ databases">
        <title>Complete genome sequence of 14 non-tuberculosis mycobacteria type-strains.</title>
        <authorList>
            <person name="Igarashi Y."/>
            <person name="Osugi A."/>
            <person name="Mitarai S."/>
        </authorList>
    </citation>
    <scope>NUCLEOTIDE SEQUENCE</scope>
    <source>
        <strain evidence="5">DSM 45575</strain>
    </source>
</reference>
<evidence type="ECO:0000259" key="3">
    <source>
        <dbReference type="Pfam" id="PF00107"/>
    </source>
</evidence>
<dbReference type="InterPro" id="IPR013149">
    <property type="entry name" value="ADH-like_C"/>
</dbReference>
<keyword evidence="2" id="KW-0862">Zinc</keyword>
<evidence type="ECO:0000313" key="5">
    <source>
        <dbReference type="EMBL" id="ULN54047.1"/>
    </source>
</evidence>
<evidence type="ECO:0000256" key="2">
    <source>
        <dbReference type="RuleBase" id="RU361277"/>
    </source>
</evidence>
<dbReference type="Gene3D" id="3.40.50.720">
    <property type="entry name" value="NAD(P)-binding Rossmann-like Domain"/>
    <property type="match status" value="1"/>
</dbReference>
<accession>A0ABY3U8I1</accession>
<dbReference type="InterPro" id="IPR036291">
    <property type="entry name" value="NAD(P)-bd_dom_sf"/>
</dbReference>
<dbReference type="Pfam" id="PF08240">
    <property type="entry name" value="ADH_N"/>
    <property type="match status" value="1"/>
</dbReference>
<gene>
    <name evidence="5" type="ORF">MIU77_07150</name>
</gene>
<dbReference type="RefSeq" id="WP_240172288.1">
    <property type="nucleotide sequence ID" value="NZ_CP092365.1"/>
</dbReference>
<evidence type="ECO:0000313" key="6">
    <source>
        <dbReference type="Proteomes" id="UP001055200"/>
    </source>
</evidence>
<sequence length="343" mass="35746">MKAAYARAGHIEVDVADNPVPGFGQVLVRPLACGICGSDLHVLEMQASMPEQLPPIIPGHEFVGELIDYGPHCERRLPLGTAVTSVPYLDTAEGPQLLGLSPSAPGALAQRMVLQESRLVAVPDGSVARELIALAEPLAVGAHAVAAAGMRERDVALVVGCGPVGLAVIAALRAAGHGPVVASDFSPRRRELAERLGADVIVDPAETSPYTAWSELAGPALPPSPLLGAGQHANTVIFECVGVPGVLSTICESALPHTRIVVVGVCMQPDTFTPAIANTKELSFHYVFAYRTEEFATAVTWIAEGAIDIAPIVTAKLPLGDTARAFTQLRSPDGHGKILITAE</sequence>
<protein>
    <submittedName>
        <fullName evidence="5">Zinc-binding dehydrogenase</fullName>
    </submittedName>
</protein>
<feature type="domain" description="Alcohol dehydrogenase-like C-terminal" evidence="3">
    <location>
        <begin position="163"/>
        <end position="303"/>
    </location>
</feature>
<dbReference type="EMBL" id="CP092365">
    <property type="protein sequence ID" value="ULN54047.1"/>
    <property type="molecule type" value="Genomic_DNA"/>
</dbReference>
<dbReference type="InterPro" id="IPR002328">
    <property type="entry name" value="ADH_Zn_CS"/>
</dbReference>
<dbReference type="SUPFAM" id="SSF50129">
    <property type="entry name" value="GroES-like"/>
    <property type="match status" value="1"/>
</dbReference>
<proteinExistence type="inferred from homology"/>
<organism evidence="5 6">
    <name type="scientific">Mycolicibacillus parakoreensis</name>
    <dbReference type="NCBI Taxonomy" id="1069221"/>
    <lineage>
        <taxon>Bacteria</taxon>
        <taxon>Bacillati</taxon>
        <taxon>Actinomycetota</taxon>
        <taxon>Actinomycetes</taxon>
        <taxon>Mycobacteriales</taxon>
        <taxon>Mycobacteriaceae</taxon>
        <taxon>Mycolicibacillus</taxon>
    </lineage>
</organism>
<evidence type="ECO:0000256" key="1">
    <source>
        <dbReference type="ARBA" id="ARBA00023002"/>
    </source>
</evidence>
<comment type="cofactor">
    <cofactor evidence="2">
        <name>Zn(2+)</name>
        <dbReference type="ChEBI" id="CHEBI:29105"/>
    </cofactor>
</comment>
<dbReference type="PANTHER" id="PTHR43189">
    <property type="entry name" value="ZINC-TYPE ALCOHOL DEHYDROGENASE-LIKE PROTEIN C1198.01-RELATED"/>
    <property type="match status" value="1"/>
</dbReference>
<keyword evidence="2" id="KW-0479">Metal-binding</keyword>
<keyword evidence="1" id="KW-0560">Oxidoreductase</keyword>
<keyword evidence="6" id="KW-1185">Reference proteome</keyword>
<dbReference type="PANTHER" id="PTHR43189:SF1">
    <property type="entry name" value="ZINC-TYPE ALCOHOL DEHYDROGENASE-LIKE PROTEIN C1198.01"/>
    <property type="match status" value="1"/>
</dbReference>
<dbReference type="Proteomes" id="UP001055200">
    <property type="component" value="Chromosome"/>
</dbReference>
<dbReference type="Gene3D" id="3.90.180.10">
    <property type="entry name" value="Medium-chain alcohol dehydrogenases, catalytic domain"/>
    <property type="match status" value="1"/>
</dbReference>
<dbReference type="InterPro" id="IPR013154">
    <property type="entry name" value="ADH-like_N"/>
</dbReference>